<dbReference type="Proteomes" id="UP001057998">
    <property type="component" value="Chromosome 1"/>
</dbReference>
<name>A0ABY5GGL1_9GAMM</name>
<accession>A0ABY5GGL1</accession>
<evidence type="ECO:0000313" key="2">
    <source>
        <dbReference type="Proteomes" id="UP001057998"/>
    </source>
</evidence>
<proteinExistence type="predicted"/>
<sequence length="63" mass="7555">MENQNVDKTLQSETNRLLNEMDSESKAYKPPMGFGFIKPWLLKTVWLFKAFNQRIHALEQERR</sequence>
<organism evidence="1 2">
    <name type="scientific">Photobacterium atrarenae</name>
    <dbReference type="NCBI Taxonomy" id="865757"/>
    <lineage>
        <taxon>Bacteria</taxon>
        <taxon>Pseudomonadati</taxon>
        <taxon>Pseudomonadota</taxon>
        <taxon>Gammaproteobacteria</taxon>
        <taxon>Vibrionales</taxon>
        <taxon>Vibrionaceae</taxon>
        <taxon>Photobacterium</taxon>
    </lineage>
</organism>
<protein>
    <submittedName>
        <fullName evidence="1">Uncharacterized protein</fullName>
    </submittedName>
</protein>
<evidence type="ECO:0000313" key="1">
    <source>
        <dbReference type="EMBL" id="UTV27508.1"/>
    </source>
</evidence>
<gene>
    <name evidence="1" type="ORF">NNL38_14525</name>
</gene>
<dbReference type="EMBL" id="CP101508">
    <property type="protein sequence ID" value="UTV27508.1"/>
    <property type="molecule type" value="Genomic_DNA"/>
</dbReference>
<dbReference type="RefSeq" id="WP_255388727.1">
    <property type="nucleotide sequence ID" value="NZ_CP101508.1"/>
</dbReference>
<reference evidence="1" key="1">
    <citation type="submission" date="2022-07" db="EMBL/GenBank/DDBJ databases">
        <title>Genome sequencing of Photobacterium atrarenae GJH2-4.</title>
        <authorList>
            <person name="Park S.-J."/>
        </authorList>
    </citation>
    <scope>NUCLEOTIDE SEQUENCE</scope>
    <source>
        <strain evidence="1">GJH2-4</strain>
    </source>
</reference>
<keyword evidence="2" id="KW-1185">Reference proteome</keyword>